<dbReference type="InterPro" id="IPR007094">
    <property type="entry name" value="RNA-dir_pol_PSvirus"/>
</dbReference>
<dbReference type="PROSITE" id="PS50507">
    <property type="entry name" value="RDRP_SSRNA_POS"/>
    <property type="match status" value="1"/>
</dbReference>
<feature type="domain" description="Peptidase C3" evidence="21">
    <location>
        <begin position="2609"/>
        <end position="2823"/>
    </location>
</feature>
<dbReference type="InterPro" id="IPR000605">
    <property type="entry name" value="Helicase_SF3_ssDNA/RNA_vir"/>
</dbReference>
<dbReference type="EMBL" id="U67839">
    <property type="protein sequence ID" value="AAB58882.1"/>
    <property type="molecule type" value="mRNA"/>
</dbReference>
<evidence type="ECO:0000256" key="3">
    <source>
        <dbReference type="ARBA" id="ARBA00022484"/>
    </source>
</evidence>
<keyword evidence="16 18" id="KW-1133">Transmembrane helix</keyword>
<dbReference type="KEGG" id="vg:940227"/>
<organism evidence="22 23">
    <name type="scientific">Maize chlorotic dwarf virus</name>
    <dbReference type="NCBI Taxonomy" id="51354"/>
    <lineage>
        <taxon>Viruses</taxon>
        <taxon>Riboviria</taxon>
        <taxon>Orthornavirae</taxon>
        <taxon>Pisuviricota</taxon>
        <taxon>Pisoniviricetes</taxon>
        <taxon>Picornavirales</taxon>
        <taxon>Secoviridae</taxon>
        <taxon>Waikavirus</taxon>
        <taxon>Ritunrivirus</taxon>
        <taxon>Waikavirus zeae</taxon>
    </lineage>
</organism>
<evidence type="ECO:0000259" key="19">
    <source>
        <dbReference type="PROSITE" id="PS50507"/>
    </source>
</evidence>
<dbReference type="InterPro" id="IPR043128">
    <property type="entry name" value="Rev_trsase/Diguanyl_cyclase"/>
</dbReference>
<evidence type="ECO:0000256" key="2">
    <source>
        <dbReference type="ARBA" id="ARBA00020107"/>
    </source>
</evidence>
<evidence type="ECO:0000256" key="9">
    <source>
        <dbReference type="ARBA" id="ARBA00022741"/>
    </source>
</evidence>
<dbReference type="SUPFAM" id="SSF88633">
    <property type="entry name" value="Positive stranded ssRNA viruses"/>
    <property type="match status" value="2"/>
</dbReference>
<dbReference type="Gene3D" id="1.20.960.20">
    <property type="match status" value="1"/>
</dbReference>
<dbReference type="CDD" id="cd23169">
    <property type="entry name" value="ps-ssRNAv-Picornavirales"/>
    <property type="match status" value="1"/>
</dbReference>
<evidence type="ECO:0000313" key="23">
    <source>
        <dbReference type="Proteomes" id="UP000207690"/>
    </source>
</evidence>
<dbReference type="GO" id="GO:0006351">
    <property type="term" value="P:DNA-templated transcription"/>
    <property type="evidence" value="ECO:0007669"/>
    <property type="project" value="InterPro"/>
</dbReference>
<keyword evidence="5" id="KW-0645">Protease</keyword>
<dbReference type="SUPFAM" id="SSF56672">
    <property type="entry name" value="DNA/RNA polymerases"/>
    <property type="match status" value="1"/>
</dbReference>
<dbReference type="MEROPS" id="C03.024"/>
<dbReference type="GO" id="GO:0004197">
    <property type="term" value="F:cysteine-type endopeptidase activity"/>
    <property type="evidence" value="ECO:0007669"/>
    <property type="project" value="InterPro"/>
</dbReference>
<dbReference type="GO" id="GO:0039694">
    <property type="term" value="P:viral RNA genome replication"/>
    <property type="evidence" value="ECO:0007669"/>
    <property type="project" value="InterPro"/>
</dbReference>
<keyword evidence="23" id="KW-1185">Reference proteome</keyword>
<dbReference type="Pfam" id="PF00680">
    <property type="entry name" value="RdRP_1"/>
    <property type="match status" value="1"/>
</dbReference>
<dbReference type="GeneID" id="940227"/>
<evidence type="ECO:0000256" key="7">
    <source>
        <dbReference type="ARBA" id="ARBA00022692"/>
    </source>
</evidence>
<keyword evidence="13" id="KW-0067">ATP-binding</keyword>
<dbReference type="PROSITE" id="PS51874">
    <property type="entry name" value="PCV_3C_PRO"/>
    <property type="match status" value="1"/>
</dbReference>
<dbReference type="GO" id="GO:0003723">
    <property type="term" value="F:RNA binding"/>
    <property type="evidence" value="ECO:0007669"/>
    <property type="project" value="InterPro"/>
</dbReference>
<dbReference type="GO" id="GO:0005524">
    <property type="term" value="F:ATP binding"/>
    <property type="evidence" value="ECO:0007669"/>
    <property type="project" value="UniProtKB-KW"/>
</dbReference>
<keyword evidence="10" id="KW-0378">Hydrolase</keyword>
<comment type="subcellular location">
    <subcellularLocation>
        <location evidence="1">Virion</location>
    </subcellularLocation>
</comment>
<evidence type="ECO:0000256" key="12">
    <source>
        <dbReference type="ARBA" id="ARBA00022807"/>
    </source>
</evidence>
<dbReference type="SUPFAM" id="SSF50494">
    <property type="entry name" value="Trypsin-like serine proteases"/>
    <property type="match status" value="1"/>
</dbReference>
<sequence length="3443" mass="387662">MMSCEQSKNNNNQQSTALENSEIRYPGGYYIPLGDGGIRVPVEAIYRPGEPQNWVPICGNDFHLSQDDPCSECDAIEGSSERAAIAISDSYVASDPHFTVDARSLSRRDHTCTHRGCFSICSSYRFCSFCLFLFNLDKFQKNTKYFHSKRSLSRLVHCSAEQLISNAILFSSNRIIDAEVVADNRVSCEYAKLLLSNARVGVQVTPPACDWVVCNNVEHLFECFGISDAQRGHITGFNDENAYWNASCAKCGACCQGANARSAIPIVLLLKFITIRKEQDIWLASHMHHDNDFVEINSITAQIIAKINNIPNVDEPAVGYMGSKLENWISYRDTDFTEEDWTLKHPCSGPLESEECDHDFIIRNQYGFELYLNHAMLLNFAALCLYHGRLYNSDKSVGILVTFGGMIGVNIACNEAFMEFHKRFYSGTLRISPMNMYLRRERCQAQSDFNDEEFQRLMAEEGDAEIQSVSNWVSEYLEIEDVIDIVDEAESKKTRGLGLNQVLGGLLKGVSHCVDSLHKVFDWPIDLAIDAAKGTADWLEGNKSSVDDSKICAGCPEIQKDMQDFQKETKMGIEILRDSIKKLSEGIDKITRMNQTNFERIVDRIRPIESKLKELEKIKPDAGGSKDSEAMRQLVQAIKDIKLIKQAMMELNDRIKDLEDSKQHQEDSKPDDDTAGEQKPIPKINKIRVKAKRVEKQSGTNIVNNEIEQAFQDEEKRTVDPNISDMYNAIKSEYLVKSFSWKVSDGQDKVLSNINIPEDLWNTNSRLNDIMSYFQYYKATGLTFRISTTCIPMHGGTLFAAWDACGCATRQGIATAVQLTGLPGIMIEAHSSSLTTFSVEDPLTQSTVCLSGSEHSFGRIGILKICCLNVLNAPQAATQSVSVNVWVKFDGVKFHFYSLKKQPVVSQMLVDKLTNLGEMGCVVATGTWSTTSSLNLLQLNVHPTACFISDGLVTQTPLSVIAHAFARWRGSLKFTITFGASMFTRGRVLVAAIPVAKRKETLTIEEISGYHNVMCLLNGERTSFELEVPYHSVGEDSYVCRDALFDVSSYAQNFMITRLHMVVIDTLVMSSNASNTISYCVMMGPGKDLELRYLNGVHAQRNVRELKAQVSLGFSLQSGRNIGVGFSDLLKRWAHLLTLHFDENNEKSEEKVGSYIVTVAPSYRAFPQHNTLLSWFSQLFVQWQGSLCYRLHVDSQERRYGGYLRIWHDPNGSLDEGVEFAMSTNLEPPPGAFVKYWNYNEQSEFEFVVPYTARTPRLFVPKAMIPTDSKSWILNYNGTLNFDYRGVDDFNVTVDISAGDNFEFSVRTVAPKAGKVNESFTKLSYSNELVDIKKPLTAAGRLKGPFNLNTLKTAVPKETPKESSDDKDKSNQKRKGAMDSLLNAVAQMETINSDANGCFSLGGLKSTAKMLDSRKTCEKFADIMDFTHDTLGVKDGPAAQRLAAAVAQIAPIIESVSRTTESVESKLTCLDKYKDGILGILQSLCKETIPGLAIVDFKKGKYMWATLLTLIAGAALFWACKSQKSFLKRFSVVVMIIWSPFLAGKVWSLGQWIVQKWCHLWPKSDSCRQHSLAGLFESAKTKVRGFPDWFRSGGMNIVTQVCSVLLTIVSLITLGTIPSAKKSKSLADRFIEFGNMNRAATSIAAGYKSISELCSKFTHFVATHFLGATVDDNVFKDLVTFNVKDWVEQVKVASLEENKFKSFGSPEQLTRVRHMYDKSLEITNKLLDRNKVPVAMLPVIRDTCKKCEELLNDSYSYKGMKTPRIDPFYICLTGPPGVGKSTVASIIINDLLDYMGEPKTDRIYTRCCADSYWSNYHHEPVIIYDDLGAISKVASLSDYAEIMGIKSNRPYSLPMAAVEEKGRHCLSKYLVACTNLTHLDDTGDVKTKEAYYRRINLPVTVERDLAMPMSPEDPASGLLFTIGDIHENGRNVSVVESRLLNGRVPFRAGDLRNMSYNYFMEFVRIYATIYMENQQQLVAKLSGDDYESSSSSFPENEELEFDFLAQAHNGVYLTIEEVVAKFESMKFSGKQLNAEIEKFERIGVDGWRTNKALSFNDLVKRFCGCCLGDDCNFDFHYRTLFKVLIENKQIPAYKCMVLHKVNPDRMKTQIKMVNGYTLETMFKTLNPLTIFLYLVFVLKCGISADNVCLSYQLFAMNDAEQVEFEIEDSLRLDEQVQIGQYSCYVWPSVGKFYPEILAKRGCIAVNDGTTFYIFVSSSQIDKIHPEAAWSDMLQGVGRRGVDILSIAGPTKTKFLIKHVESCYETLKSPEDWKAKCKEYYESISLYEYILLLMAVGSRAGIETQRMSKYQARKNKIRMPEVLEKYIEVEKATIGKLSKPAKTCLAIGAGVAIFGVLAGLGVGLYKLITHFSKTDSEDNDIEIDDLVPEMSGAHASDENVTTYAVRRQVPKVRLAKQFKVRSSPSPSDNEQPKVDILVPEMTGCHASDEHLTKHFTKRRVTMKRVGAVKESHIVTYDENTPHVRLIRNLRRTRLARAIKQMAQLGELPDTLSEIQVWQQYVVDKGIRPAEHTTDFRLFSAIADQEQEDPEEINMASGETMKFDENKYNEIVQVVKGISPTKSDIVTMTTKGAHHTAIKQVRIGYKSLDKDPNMVSILSNQLTKISCVILNVTPGRTAYLNVMRLCGTFVVCPAHYLEALEEDDTIYFISFSVCIKLRFQPDRVTLVNTHQDLVVWDLGNSVPPAIDVLSMIPTVADWDKFQDGPGAFGVTKYNARYPTNYINTLDMIERIRADTQNPTGIYKMLNSDHTITTGLRYQMYSLEGFCGGLILRACTRMVRKIVGLHVAASANHAMGYAECLVQEDLKHAINKLSPDARSLIIGHLNPKVETATKQCGIVRSLGSLGCHGKVTSEDVAMTATKTTIRKSRIYGLVGDIKTEPSILHAHDPRLPEDQIGKWDPVFEAALKYGTRIEPFPIEEILEVEDHLSIILKGMDNTLKKRNVNNLEVGINGIDQSDYWLQIETNTSPGWPYTKRKPKGAEGKKWLFKEVGNYPSGKPILEMEDSGLIESYNKMLRDAKQGVAPIVVTVECPKDERRKLSKIYEQPATRTFTILPPEINILFRQYFGDFAAMIMTNRSKLFCQVGINPENMEWSDLMHEFLHKSTHGFAGDYSKFDGIGDPQIYHSITQVVNNWYDDGEENARTRHALISSIIHREGIVKEYLFQYCQGMPSGFAMTVIFNSFVNYYYLAMAWMNLISHSPLSPQSTVRDFDNYCKVVVYGDDNIVSVDLNFLEYYNLRTVAAYLSQFGVTYTDDAKNPIEKSVPFVEITSVSFLKRRWVPLGGRLSTIYKAPLDKTSIEERLHWIRECDNDIEALNQNIESALYEASIHGKIYFGDLLQRIRIACDAVMIPVPSVTFKDCHKRWWASMTGGALDPASLSRLYLAAENQLVDTRKVWKDRFLGEDRSLIDMLKSARAVPLAAYHV</sequence>
<feature type="region of interest" description="Disordered" evidence="17">
    <location>
        <begin position="1350"/>
        <end position="1376"/>
    </location>
</feature>
<name>O11979_9SECO</name>
<feature type="compositionally biased region" description="Basic and acidic residues" evidence="17">
    <location>
        <begin position="1358"/>
        <end position="1371"/>
    </location>
</feature>
<dbReference type="Pfam" id="PF00910">
    <property type="entry name" value="RNA_helicase"/>
    <property type="match status" value="1"/>
</dbReference>
<feature type="transmembrane region" description="Helical" evidence="18">
    <location>
        <begin position="1597"/>
        <end position="1617"/>
    </location>
</feature>
<reference evidence="22 23" key="1">
    <citation type="journal article" date="1997" name="J. Gen. Virol.">
        <title>Nucleotide sequence and taxonomy of maize chlorotic dwarf virus within the family Sequiviridae.</title>
        <authorList>
            <person name="Reddick B.B."/>
            <person name="Habera L.F."/>
            <person name="Law M.D."/>
        </authorList>
    </citation>
    <scope>NUCLEOTIDE SEQUENCE [LARGE SCALE GENOMIC DNA]</scope>
    <source>
        <strain evidence="23">Tennessee (TN)</strain>
    </source>
</reference>
<dbReference type="Proteomes" id="UP000207690">
    <property type="component" value="Segment"/>
</dbReference>
<evidence type="ECO:0000256" key="4">
    <source>
        <dbReference type="ARBA" id="ARBA00022561"/>
    </source>
</evidence>
<evidence type="ECO:0000259" key="20">
    <source>
        <dbReference type="PROSITE" id="PS51218"/>
    </source>
</evidence>
<keyword evidence="3" id="KW-0696">RNA-directed RNA polymerase</keyword>
<dbReference type="Pfam" id="PF12264">
    <property type="entry name" value="Waikav_capsid_1"/>
    <property type="match status" value="1"/>
</dbReference>
<dbReference type="InterPro" id="IPR029053">
    <property type="entry name" value="Viral_coat"/>
</dbReference>
<dbReference type="GO" id="GO:0003968">
    <property type="term" value="F:RNA-directed RNA polymerase activity"/>
    <property type="evidence" value="ECO:0007669"/>
    <property type="project" value="UniProtKB-KW"/>
</dbReference>
<dbReference type="CDD" id="cd00205">
    <property type="entry name" value="rhv_like"/>
    <property type="match status" value="1"/>
</dbReference>
<protein>
    <recommendedName>
        <fullName evidence="2">Genome polyprotein</fullName>
    </recommendedName>
</protein>
<feature type="transmembrane region" description="Helical" evidence="18">
    <location>
        <begin position="2343"/>
        <end position="2364"/>
    </location>
</feature>
<feature type="transmembrane region" description="Helical" evidence="18">
    <location>
        <begin position="1502"/>
        <end position="1520"/>
    </location>
</feature>
<keyword evidence="9" id="KW-0547">Nucleotide-binding</keyword>
<accession>O11979</accession>
<dbReference type="InterPro" id="IPR001676">
    <property type="entry name" value="Picornavirus_capsid"/>
</dbReference>
<dbReference type="SUPFAM" id="SSF52540">
    <property type="entry name" value="P-loop containing nucleoside triphosphate hydrolases"/>
    <property type="match status" value="1"/>
</dbReference>
<evidence type="ECO:0000256" key="1">
    <source>
        <dbReference type="ARBA" id="ARBA00004328"/>
    </source>
</evidence>
<keyword evidence="12" id="KW-0788">Thiol protease</keyword>
<keyword evidence="11" id="KW-0347">Helicase</keyword>
<dbReference type="InterPro" id="IPR033703">
    <property type="entry name" value="Rhv-like"/>
</dbReference>
<feature type="compositionally biased region" description="Basic and acidic residues" evidence="17">
    <location>
        <begin position="658"/>
        <end position="672"/>
    </location>
</feature>
<feature type="domain" description="RdRp catalytic" evidence="19">
    <location>
        <begin position="3123"/>
        <end position="3254"/>
    </location>
</feature>
<dbReference type="GO" id="GO:0019028">
    <property type="term" value="C:viral capsid"/>
    <property type="evidence" value="ECO:0007669"/>
    <property type="project" value="UniProtKB-KW"/>
</dbReference>
<evidence type="ECO:0000256" key="14">
    <source>
        <dbReference type="ARBA" id="ARBA00022844"/>
    </source>
</evidence>
<dbReference type="Gene3D" id="3.30.70.270">
    <property type="match status" value="1"/>
</dbReference>
<dbReference type="InterPro" id="IPR024379">
    <property type="entry name" value="Waikavirus_capsid-1"/>
</dbReference>
<keyword evidence="18" id="KW-0472">Membrane</keyword>
<dbReference type="InterPro" id="IPR044067">
    <property type="entry name" value="PCV_3C_PRO"/>
</dbReference>
<dbReference type="GO" id="GO:0006508">
    <property type="term" value="P:proteolysis"/>
    <property type="evidence" value="ECO:0007669"/>
    <property type="project" value="UniProtKB-KW"/>
</dbReference>
<evidence type="ECO:0000256" key="11">
    <source>
        <dbReference type="ARBA" id="ARBA00022806"/>
    </source>
</evidence>
<feature type="domain" description="SF3 helicase" evidence="20">
    <location>
        <begin position="1748"/>
        <end position="1916"/>
    </location>
</feature>
<evidence type="ECO:0000256" key="17">
    <source>
        <dbReference type="SAM" id="MobiDB-lite"/>
    </source>
</evidence>
<dbReference type="GO" id="GO:0005198">
    <property type="term" value="F:structural molecule activity"/>
    <property type="evidence" value="ECO:0007669"/>
    <property type="project" value="InterPro"/>
</dbReference>
<keyword evidence="7 18" id="KW-0812">Transmembrane</keyword>
<feature type="region of interest" description="Disordered" evidence="17">
    <location>
        <begin position="658"/>
        <end position="685"/>
    </location>
</feature>
<evidence type="ECO:0000259" key="21">
    <source>
        <dbReference type="PROSITE" id="PS51874"/>
    </source>
</evidence>
<dbReference type="InterPro" id="IPR024387">
    <property type="entry name" value="Pept_C3G_Picornavir"/>
</dbReference>
<dbReference type="Pfam" id="PF00073">
    <property type="entry name" value="Rhv"/>
    <property type="match status" value="1"/>
</dbReference>
<evidence type="ECO:0000313" key="22">
    <source>
        <dbReference type="EMBL" id="AAB58882.1"/>
    </source>
</evidence>
<dbReference type="InterPro" id="IPR043502">
    <property type="entry name" value="DNA/RNA_pol_sf"/>
</dbReference>
<evidence type="ECO:0000256" key="16">
    <source>
        <dbReference type="ARBA" id="ARBA00022989"/>
    </source>
</evidence>
<keyword evidence="6" id="KW-0808">Transferase</keyword>
<dbReference type="Gene3D" id="2.60.120.20">
    <property type="match status" value="3"/>
</dbReference>
<evidence type="ECO:0000256" key="18">
    <source>
        <dbReference type="SAM" id="Phobius"/>
    </source>
</evidence>
<evidence type="ECO:0000256" key="10">
    <source>
        <dbReference type="ARBA" id="ARBA00022801"/>
    </source>
</evidence>
<keyword evidence="4" id="KW-0167">Capsid protein</keyword>
<evidence type="ECO:0000256" key="6">
    <source>
        <dbReference type="ARBA" id="ARBA00022679"/>
    </source>
</evidence>
<evidence type="ECO:0000256" key="8">
    <source>
        <dbReference type="ARBA" id="ARBA00022695"/>
    </source>
</evidence>
<keyword evidence="8" id="KW-0548">Nucleotidyltransferase</keyword>
<evidence type="ECO:0000256" key="5">
    <source>
        <dbReference type="ARBA" id="ARBA00022670"/>
    </source>
</evidence>
<dbReference type="GO" id="GO:0003724">
    <property type="term" value="F:RNA helicase activity"/>
    <property type="evidence" value="ECO:0007669"/>
    <property type="project" value="InterPro"/>
</dbReference>
<evidence type="ECO:0000256" key="13">
    <source>
        <dbReference type="ARBA" id="ARBA00022840"/>
    </source>
</evidence>
<feature type="transmembrane region" description="Helical" evidence="18">
    <location>
        <begin position="1532"/>
        <end position="1554"/>
    </location>
</feature>
<dbReference type="InterPro" id="IPR001205">
    <property type="entry name" value="RNA-dir_pol_C"/>
</dbReference>
<dbReference type="InterPro" id="IPR014759">
    <property type="entry name" value="Helicase_SF3_ssRNA_vir"/>
</dbReference>
<keyword evidence="15" id="KW-0693">Viral RNA replication</keyword>
<dbReference type="PROSITE" id="PS51218">
    <property type="entry name" value="SF3_HELICASE_2"/>
    <property type="match status" value="1"/>
</dbReference>
<dbReference type="RefSeq" id="NP_619716.1">
    <property type="nucleotide sequence ID" value="NC_003626.1"/>
</dbReference>
<dbReference type="InterPro" id="IPR009003">
    <property type="entry name" value="Peptidase_S1_PA"/>
</dbReference>
<dbReference type="InterPro" id="IPR043504">
    <property type="entry name" value="Peptidase_S1_PA_chymotrypsin"/>
</dbReference>
<dbReference type="Pfam" id="PF12381">
    <property type="entry name" value="Peptidase_C3G"/>
    <property type="match status" value="1"/>
</dbReference>
<proteinExistence type="evidence at transcript level"/>
<evidence type="ECO:0000256" key="15">
    <source>
        <dbReference type="ARBA" id="ARBA00022953"/>
    </source>
</evidence>
<keyword evidence="14" id="KW-0946">Virion</keyword>
<dbReference type="InterPro" id="IPR027417">
    <property type="entry name" value="P-loop_NTPase"/>
</dbReference>
<dbReference type="Gene3D" id="2.40.10.10">
    <property type="entry name" value="Trypsin-like serine proteases"/>
    <property type="match status" value="1"/>
</dbReference>